<feature type="region of interest" description="Disordered" evidence="1">
    <location>
        <begin position="333"/>
        <end position="381"/>
    </location>
</feature>
<feature type="region of interest" description="Disordered" evidence="1">
    <location>
        <begin position="412"/>
        <end position="569"/>
    </location>
</feature>
<dbReference type="AlphaFoldDB" id="A0A8H3V540"/>
<feature type="compositionally biased region" description="Acidic residues" evidence="1">
    <location>
        <begin position="746"/>
        <end position="758"/>
    </location>
</feature>
<feature type="compositionally biased region" description="Basic and acidic residues" evidence="1">
    <location>
        <begin position="483"/>
        <end position="494"/>
    </location>
</feature>
<feature type="region of interest" description="Disordered" evidence="1">
    <location>
        <begin position="590"/>
        <end position="758"/>
    </location>
</feature>
<feature type="compositionally biased region" description="Polar residues" evidence="1">
    <location>
        <begin position="597"/>
        <end position="612"/>
    </location>
</feature>
<proteinExistence type="predicted"/>
<feature type="compositionally biased region" description="Acidic residues" evidence="1">
    <location>
        <begin position="115"/>
        <end position="150"/>
    </location>
</feature>
<feature type="compositionally biased region" description="Basic and acidic residues" evidence="1">
    <location>
        <begin position="195"/>
        <end position="206"/>
    </location>
</feature>
<feature type="compositionally biased region" description="Low complexity" evidence="1">
    <location>
        <begin position="209"/>
        <end position="222"/>
    </location>
</feature>
<reference evidence="2 3" key="1">
    <citation type="submission" date="2019-11" db="EMBL/GenBank/DDBJ databases">
        <title>Venturia inaequalis Genome Resource.</title>
        <authorList>
            <person name="Lichtner F.J."/>
        </authorList>
    </citation>
    <scope>NUCLEOTIDE SEQUENCE [LARGE SCALE GENOMIC DNA]</scope>
    <source>
        <strain evidence="2">Bline_iso_100314</strain>
    </source>
</reference>
<feature type="compositionally biased region" description="Basic residues" evidence="1">
    <location>
        <begin position="22"/>
        <end position="39"/>
    </location>
</feature>
<feature type="compositionally biased region" description="Acidic residues" evidence="1">
    <location>
        <begin position="63"/>
        <end position="75"/>
    </location>
</feature>
<feature type="compositionally biased region" description="Basic and acidic residues" evidence="1">
    <location>
        <begin position="89"/>
        <end position="98"/>
    </location>
</feature>
<feature type="compositionally biased region" description="Polar residues" evidence="1">
    <location>
        <begin position="526"/>
        <end position="541"/>
    </location>
</feature>
<feature type="compositionally biased region" description="Acidic residues" evidence="1">
    <location>
        <begin position="462"/>
        <end position="482"/>
    </location>
</feature>
<accession>A0A8H3V540</accession>
<evidence type="ECO:0000256" key="1">
    <source>
        <dbReference type="SAM" id="MobiDB-lite"/>
    </source>
</evidence>
<name>A0A8H3V540_VENIN</name>
<dbReference type="EMBL" id="WNWQ01000047">
    <property type="protein sequence ID" value="KAE9982235.1"/>
    <property type="molecule type" value="Genomic_DNA"/>
</dbReference>
<gene>
    <name evidence="2" type="ORF">BLS_006394</name>
</gene>
<feature type="compositionally biased region" description="Low complexity" evidence="1">
    <location>
        <begin position="663"/>
        <end position="699"/>
    </location>
</feature>
<feature type="compositionally biased region" description="Low complexity" evidence="1">
    <location>
        <begin position="243"/>
        <end position="259"/>
    </location>
</feature>
<protein>
    <submittedName>
        <fullName evidence="2">Uncharacterized protein</fullName>
    </submittedName>
</protein>
<feature type="region of interest" description="Disordered" evidence="1">
    <location>
        <begin position="1"/>
        <end position="321"/>
    </location>
</feature>
<feature type="compositionally biased region" description="Polar residues" evidence="1">
    <location>
        <begin position="356"/>
        <end position="368"/>
    </location>
</feature>
<organism evidence="2 3">
    <name type="scientific">Venturia inaequalis</name>
    <name type="common">Apple scab fungus</name>
    <dbReference type="NCBI Taxonomy" id="5025"/>
    <lineage>
        <taxon>Eukaryota</taxon>
        <taxon>Fungi</taxon>
        <taxon>Dikarya</taxon>
        <taxon>Ascomycota</taxon>
        <taxon>Pezizomycotina</taxon>
        <taxon>Dothideomycetes</taxon>
        <taxon>Pleosporomycetidae</taxon>
        <taxon>Venturiales</taxon>
        <taxon>Venturiaceae</taxon>
        <taxon>Venturia</taxon>
    </lineage>
</organism>
<evidence type="ECO:0000313" key="3">
    <source>
        <dbReference type="Proteomes" id="UP000433883"/>
    </source>
</evidence>
<dbReference type="Proteomes" id="UP000433883">
    <property type="component" value="Unassembled WGS sequence"/>
</dbReference>
<feature type="compositionally biased region" description="Acidic residues" evidence="1">
    <location>
        <begin position="416"/>
        <end position="436"/>
    </location>
</feature>
<feature type="compositionally biased region" description="Polar residues" evidence="1">
    <location>
        <begin position="633"/>
        <end position="650"/>
    </location>
</feature>
<sequence>MAPRTRPKKPTADQTFTSKPALKQKRLPARRRTVTHKSTRPTLEKRQSTLTQIADFGRFPSLDDIDGLSDEDGFEEERRPRKRRRFSKAKSESRRDRTLTQMDFVKTPKRTMQVEDSEEEGTLSDSDEEGIADEEGTVDEEGVVDEEGIVNEDLHLTPQSETKGLNLRSPPRPPRRILEIADSTESLETLGSIAARERTTNEEPSRDQATTATTHGNTGTNTRAMLPPTIPHTPKRVRLLGIPSSQTPPTTPLSSQKSPRCPGSGKDRSPLQEKSTNIPMTKDLVEEVAEPTSELPDPKSPFAPESEPAIRETQPIDSPTKRRAINFRAKMDALRKGGALQQNRRKTRTFERGQIIRSSTSVSLVSETGDNETRNMRSKTGETQFSIGEDTQAILGEIDLSSDVAQELVHEKEVVEAEADEDECNHEAEAGAETEDQDHAIGEPIEEDEEQNTIFEIGEPQEPLDDENDELPDRMDELEDDTLPPKDIHPREPSPELSYDNCEEEERVPSSQNETPRGTRRIDYETTAQSRHVTFSDQLDTLTLPIPQSPTSTAPPEEEIDTQESVDAASAQLIYESQIFASLAASSPIEAEPMPIPTSSPVATRHSSQPQFRTPRVPRKNNQVQFAEDDETQAPSTGRTESISTTSGTFPKSALKGGRRKSQIPSSQVQQIPSSPLPQGETRSSQPYRIPSSPSSQRQQRFRAEPTTPGIFRFLRGPVTASQLIPDSLRSDVDDGIGLPPRWTQDEEEDDDDDDDEL</sequence>
<evidence type="ECO:0000313" key="2">
    <source>
        <dbReference type="EMBL" id="KAE9982235.1"/>
    </source>
</evidence>
<comment type="caution">
    <text evidence="2">The sequence shown here is derived from an EMBL/GenBank/DDBJ whole genome shotgun (WGS) entry which is preliminary data.</text>
</comment>